<dbReference type="Proteomes" id="UP000017836">
    <property type="component" value="Unassembled WGS sequence"/>
</dbReference>
<feature type="compositionally biased region" description="Basic and acidic residues" evidence="1">
    <location>
        <begin position="76"/>
        <end position="86"/>
    </location>
</feature>
<dbReference type="HOGENOM" id="CLU_1715694_0_0_1"/>
<evidence type="ECO:0000256" key="1">
    <source>
        <dbReference type="SAM" id="MobiDB-lite"/>
    </source>
</evidence>
<feature type="region of interest" description="Disordered" evidence="1">
    <location>
        <begin position="76"/>
        <end position="153"/>
    </location>
</feature>
<name>U5DGF2_AMBTC</name>
<reference evidence="3" key="1">
    <citation type="journal article" date="2013" name="Science">
        <title>The Amborella genome and the evolution of flowering plants.</title>
        <authorList>
            <consortium name="Amborella Genome Project"/>
        </authorList>
    </citation>
    <scope>NUCLEOTIDE SEQUENCE [LARGE SCALE GENOMIC DNA]</scope>
</reference>
<proteinExistence type="predicted"/>
<evidence type="ECO:0000313" key="3">
    <source>
        <dbReference type="Proteomes" id="UP000017836"/>
    </source>
</evidence>
<feature type="compositionally biased region" description="Acidic residues" evidence="1">
    <location>
        <begin position="114"/>
        <end position="125"/>
    </location>
</feature>
<dbReference type="AlphaFoldDB" id="U5DGF2"/>
<gene>
    <name evidence="2" type="ORF">AMTR_s00062p00024140</name>
</gene>
<dbReference type="Gramene" id="ERN19508">
    <property type="protein sequence ID" value="ERN19508"/>
    <property type="gene ID" value="AMTR_s00062p00024140"/>
</dbReference>
<dbReference type="EMBL" id="KI392068">
    <property type="protein sequence ID" value="ERN19508.1"/>
    <property type="molecule type" value="Genomic_DNA"/>
</dbReference>
<sequence>MYHSLLVGQPWTNCPQLAKDGATDFELDLYIVRLRTQLQHLRGGEYSSYPHLLSIATITLSILSFKVKNCNMEMEKEKGKGVLQEKGKKKVQTKRTMIMEEEDADSKETREEGFYVEEDDSDDDGLASSSDSGGLDVGRQPRVASDDETQPHN</sequence>
<organism evidence="2 3">
    <name type="scientific">Amborella trichopoda</name>
    <dbReference type="NCBI Taxonomy" id="13333"/>
    <lineage>
        <taxon>Eukaryota</taxon>
        <taxon>Viridiplantae</taxon>
        <taxon>Streptophyta</taxon>
        <taxon>Embryophyta</taxon>
        <taxon>Tracheophyta</taxon>
        <taxon>Spermatophyta</taxon>
        <taxon>Magnoliopsida</taxon>
        <taxon>Amborellales</taxon>
        <taxon>Amborellaceae</taxon>
        <taxon>Amborella</taxon>
    </lineage>
</organism>
<protein>
    <submittedName>
        <fullName evidence="2">Uncharacterized protein</fullName>
    </submittedName>
</protein>
<keyword evidence="3" id="KW-1185">Reference proteome</keyword>
<evidence type="ECO:0000313" key="2">
    <source>
        <dbReference type="EMBL" id="ERN19508.1"/>
    </source>
</evidence>
<accession>U5DGF2</accession>